<keyword evidence="1" id="KW-1133">Transmembrane helix</keyword>
<reference evidence="2" key="2">
    <citation type="journal article" date="2015" name="Fish Shellfish Immunol.">
        <title>Early steps in the European eel (Anguilla anguilla)-Vibrio vulnificus interaction in the gills: Role of the RtxA13 toxin.</title>
        <authorList>
            <person name="Callol A."/>
            <person name="Pajuelo D."/>
            <person name="Ebbesson L."/>
            <person name="Teles M."/>
            <person name="MacKenzie S."/>
            <person name="Amaro C."/>
        </authorList>
    </citation>
    <scope>NUCLEOTIDE SEQUENCE</scope>
</reference>
<dbReference type="EMBL" id="GBXM01067698">
    <property type="protein sequence ID" value="JAH40879.1"/>
    <property type="molecule type" value="Transcribed_RNA"/>
</dbReference>
<keyword evidence="1" id="KW-0472">Membrane</keyword>
<protein>
    <submittedName>
        <fullName evidence="2">Uncharacterized protein</fullName>
    </submittedName>
</protein>
<accession>A0A0E9SHP2</accession>
<proteinExistence type="predicted"/>
<feature type="transmembrane region" description="Helical" evidence="1">
    <location>
        <begin position="21"/>
        <end position="41"/>
    </location>
</feature>
<name>A0A0E9SHP2_ANGAN</name>
<reference evidence="2" key="1">
    <citation type="submission" date="2014-11" db="EMBL/GenBank/DDBJ databases">
        <authorList>
            <person name="Amaro Gonzalez C."/>
        </authorList>
    </citation>
    <scope>NUCLEOTIDE SEQUENCE</scope>
</reference>
<dbReference type="AlphaFoldDB" id="A0A0E9SHP2"/>
<sequence length="49" mass="5847">MCMCTQVLHTHTRTHTYSCMYSCMPIPLSFDFLCYLFYFIFVKCPGMYA</sequence>
<evidence type="ECO:0000313" key="2">
    <source>
        <dbReference type="EMBL" id="JAH40879.1"/>
    </source>
</evidence>
<organism evidence="2">
    <name type="scientific">Anguilla anguilla</name>
    <name type="common">European freshwater eel</name>
    <name type="synonym">Muraena anguilla</name>
    <dbReference type="NCBI Taxonomy" id="7936"/>
    <lineage>
        <taxon>Eukaryota</taxon>
        <taxon>Metazoa</taxon>
        <taxon>Chordata</taxon>
        <taxon>Craniata</taxon>
        <taxon>Vertebrata</taxon>
        <taxon>Euteleostomi</taxon>
        <taxon>Actinopterygii</taxon>
        <taxon>Neopterygii</taxon>
        <taxon>Teleostei</taxon>
        <taxon>Anguilliformes</taxon>
        <taxon>Anguillidae</taxon>
        <taxon>Anguilla</taxon>
    </lineage>
</organism>
<keyword evidence="1" id="KW-0812">Transmembrane</keyword>
<evidence type="ECO:0000256" key="1">
    <source>
        <dbReference type="SAM" id="Phobius"/>
    </source>
</evidence>